<proteinExistence type="inferred from homology"/>
<protein>
    <submittedName>
        <fullName evidence="5">Saccharopine dehydrogenase-like oxidoreductase</fullName>
    </submittedName>
</protein>
<dbReference type="PANTHER" id="PTHR12286">
    <property type="entry name" value="SACCHAROPINE DEHYDROGENASE-LIKE OXIDOREDUCTASE"/>
    <property type="match status" value="1"/>
</dbReference>
<dbReference type="GeneID" id="113402355"/>
<sequence>MARLDLIIFGATGFTGKQVVRELAGNVIENYPDLKWGVAGRSLTKLDAMLQEISNKIDVDITSVKKIEANVKDEESLKEMCSQCKVLVNCCGPYRLYGEPVVRAALAARAHYVDVCGEPQFMEKMQLEYDAQAREVGVYIISACGFDSIPNDLGVIYLQQNFCGTLNSVESYVSTSNDVEKQALINYGTWESLIYGLAHYNELPALRKKLYPDSLPPLRPKLKRRALLHRRGRLWCVPFPAADASVVYRSQRRLRAASGARPAQIKTYACFPSLAAALAAVLLAGLLLLLSQWGPARRLLLRHPERFSLGLITRAGPPERAMRDTRFAVRLYGLGWPVGADLRAPPDRKLCVQVSGVNPGYGMTALGVLFSAITILNEKDKMPECGVLTTGYAFKDTSIIQLLDENNIKFEMINRYD</sequence>
<dbReference type="SUPFAM" id="SSF51735">
    <property type="entry name" value="NAD(P)-binding Rossmann-fold domains"/>
    <property type="match status" value="1"/>
</dbReference>
<keyword evidence="2" id="KW-0812">Transmembrane</keyword>
<feature type="domain" description="Saccharopine dehydrogenase NADP binding" evidence="3">
    <location>
        <begin position="7"/>
        <end position="141"/>
    </location>
</feature>
<accession>A0ABM4AMP8</accession>
<evidence type="ECO:0000256" key="2">
    <source>
        <dbReference type="SAM" id="Phobius"/>
    </source>
</evidence>
<evidence type="ECO:0000256" key="1">
    <source>
        <dbReference type="ARBA" id="ARBA00038048"/>
    </source>
</evidence>
<dbReference type="InterPro" id="IPR036291">
    <property type="entry name" value="NAD(P)-bd_dom_sf"/>
</dbReference>
<evidence type="ECO:0000313" key="4">
    <source>
        <dbReference type="Proteomes" id="UP001652626"/>
    </source>
</evidence>
<dbReference type="Gene3D" id="3.40.50.720">
    <property type="entry name" value="NAD(P)-binding Rossmann-like Domain"/>
    <property type="match status" value="1"/>
</dbReference>
<dbReference type="PANTHER" id="PTHR12286:SF5">
    <property type="entry name" value="SACCHAROPINE DEHYDROGENASE-LIKE OXIDOREDUCTASE"/>
    <property type="match status" value="1"/>
</dbReference>
<dbReference type="RefSeq" id="XP_064072578.1">
    <property type="nucleotide sequence ID" value="XM_064216508.1"/>
</dbReference>
<comment type="similarity">
    <text evidence="1">Belongs to the saccharopine dehydrogenase family.</text>
</comment>
<gene>
    <name evidence="5" type="primary">LOC113402355</name>
</gene>
<name>A0ABM4AMP8_VANTA</name>
<reference evidence="5" key="1">
    <citation type="submission" date="2025-08" db="UniProtKB">
        <authorList>
            <consortium name="RefSeq"/>
        </authorList>
    </citation>
    <scope>IDENTIFICATION</scope>
    <source>
        <tissue evidence="5">Whole body</tissue>
    </source>
</reference>
<dbReference type="InterPro" id="IPR005097">
    <property type="entry name" value="Sacchrp_dh_NADP-bd"/>
</dbReference>
<evidence type="ECO:0000313" key="5">
    <source>
        <dbReference type="RefSeq" id="XP_064072578.1"/>
    </source>
</evidence>
<dbReference type="InterPro" id="IPR051276">
    <property type="entry name" value="Saccharopine_DH-like_oxidrdct"/>
</dbReference>
<feature type="transmembrane region" description="Helical" evidence="2">
    <location>
        <begin position="271"/>
        <end position="290"/>
    </location>
</feature>
<keyword evidence="2" id="KW-1133">Transmembrane helix</keyword>
<keyword evidence="2" id="KW-0472">Membrane</keyword>
<dbReference type="Proteomes" id="UP001652626">
    <property type="component" value="Chromosome 12"/>
</dbReference>
<evidence type="ECO:0000259" key="3">
    <source>
        <dbReference type="Pfam" id="PF03435"/>
    </source>
</evidence>
<keyword evidence="4" id="KW-1185">Reference proteome</keyword>
<dbReference type="Pfam" id="PF03435">
    <property type="entry name" value="Sacchrp_dh_NADP"/>
    <property type="match status" value="1"/>
</dbReference>
<organism evidence="4 5">
    <name type="scientific">Vanessa tameamea</name>
    <name type="common">Kamehameha butterfly</name>
    <dbReference type="NCBI Taxonomy" id="334116"/>
    <lineage>
        <taxon>Eukaryota</taxon>
        <taxon>Metazoa</taxon>
        <taxon>Ecdysozoa</taxon>
        <taxon>Arthropoda</taxon>
        <taxon>Hexapoda</taxon>
        <taxon>Insecta</taxon>
        <taxon>Pterygota</taxon>
        <taxon>Neoptera</taxon>
        <taxon>Endopterygota</taxon>
        <taxon>Lepidoptera</taxon>
        <taxon>Glossata</taxon>
        <taxon>Ditrysia</taxon>
        <taxon>Papilionoidea</taxon>
        <taxon>Nymphalidae</taxon>
        <taxon>Nymphalinae</taxon>
        <taxon>Vanessa</taxon>
    </lineage>
</organism>